<evidence type="ECO:0000256" key="1">
    <source>
        <dbReference type="ARBA" id="ARBA00022448"/>
    </source>
</evidence>
<keyword evidence="2" id="KW-0547">Nucleotide-binding</keyword>
<evidence type="ECO:0000313" key="8">
    <source>
        <dbReference type="EMBL" id="SHF15655.1"/>
    </source>
</evidence>
<evidence type="ECO:0000256" key="3">
    <source>
        <dbReference type="ARBA" id="ARBA00022748"/>
    </source>
</evidence>
<evidence type="ECO:0000313" key="9">
    <source>
        <dbReference type="Proteomes" id="UP000184533"/>
    </source>
</evidence>
<dbReference type="Proteomes" id="UP000184533">
    <property type="component" value="Unassembled WGS sequence"/>
</dbReference>
<dbReference type="GO" id="GO:0017004">
    <property type="term" value="P:cytochrome complex assembly"/>
    <property type="evidence" value="ECO:0007669"/>
    <property type="project" value="UniProtKB-KW"/>
</dbReference>
<name>A0A1M4ZCH3_9HYPH</name>
<dbReference type="PROSITE" id="PS50893">
    <property type="entry name" value="ABC_TRANSPORTER_2"/>
    <property type="match status" value="1"/>
</dbReference>
<dbReference type="GO" id="GO:0022857">
    <property type="term" value="F:transmembrane transporter activity"/>
    <property type="evidence" value="ECO:0007669"/>
    <property type="project" value="InterPro"/>
</dbReference>
<keyword evidence="3" id="KW-0201">Cytochrome c-type biogenesis</keyword>
<evidence type="ECO:0000256" key="2">
    <source>
        <dbReference type="ARBA" id="ARBA00022741"/>
    </source>
</evidence>
<accession>A0A1M4ZCH3</accession>
<keyword evidence="5" id="KW-1278">Translocase</keyword>
<dbReference type="InterPro" id="IPR003439">
    <property type="entry name" value="ABC_transporter-like_ATP-bd"/>
</dbReference>
<dbReference type="NCBIfam" id="TIGR01189">
    <property type="entry name" value="ccmA"/>
    <property type="match status" value="1"/>
</dbReference>
<dbReference type="InterPro" id="IPR003593">
    <property type="entry name" value="AAA+_ATPase"/>
</dbReference>
<dbReference type="InterPro" id="IPR027417">
    <property type="entry name" value="P-loop_NTPase"/>
</dbReference>
<evidence type="ECO:0000256" key="4">
    <source>
        <dbReference type="ARBA" id="ARBA00022840"/>
    </source>
</evidence>
<dbReference type="InterPro" id="IPR005895">
    <property type="entry name" value="ABC_transptr_haem_export_CcmA"/>
</dbReference>
<evidence type="ECO:0000256" key="5">
    <source>
        <dbReference type="ARBA" id="ARBA00022967"/>
    </source>
</evidence>
<dbReference type="AlphaFoldDB" id="A0A1M4ZCH3"/>
<evidence type="ECO:0000256" key="6">
    <source>
        <dbReference type="ARBA" id="ARBA00023136"/>
    </source>
</evidence>
<keyword evidence="6" id="KW-0472">Membrane</keyword>
<dbReference type="GO" id="GO:0016887">
    <property type="term" value="F:ATP hydrolysis activity"/>
    <property type="evidence" value="ECO:0007669"/>
    <property type="project" value="InterPro"/>
</dbReference>
<dbReference type="SMART" id="SM00382">
    <property type="entry name" value="AAA"/>
    <property type="match status" value="1"/>
</dbReference>
<organism evidence="8 9">
    <name type="scientific">Devosia limi DSM 17137</name>
    <dbReference type="NCBI Taxonomy" id="1121477"/>
    <lineage>
        <taxon>Bacteria</taxon>
        <taxon>Pseudomonadati</taxon>
        <taxon>Pseudomonadota</taxon>
        <taxon>Alphaproteobacteria</taxon>
        <taxon>Hyphomicrobiales</taxon>
        <taxon>Devosiaceae</taxon>
        <taxon>Devosia</taxon>
    </lineage>
</organism>
<dbReference type="Gene3D" id="3.40.50.300">
    <property type="entry name" value="P-loop containing nucleotide triphosphate hydrolases"/>
    <property type="match status" value="1"/>
</dbReference>
<protein>
    <submittedName>
        <fullName evidence="8">Heme exporter protein A</fullName>
    </submittedName>
</protein>
<sequence length="215" mass="22407">MTERQVFGPSFGEMVLRAQGLACGRGGVVLAEALNFVVASGRCLLLRGPNGAGKSTLLLTLAGIVSPLAGGSVLEGTDEDAGPQLHYCGHRNALKPRLSVLENLDFWAALNGPTGMAAPDALDRVGLGHIAGLDAGYLSAGQGRRLALARLLVSVRPLWLLDEPTAALDVEGHALVTELIDAHLDRGGLVVAATHDPITLPDLTRMQTLAMGRAR</sequence>
<proteinExistence type="predicted"/>
<dbReference type="Pfam" id="PF00005">
    <property type="entry name" value="ABC_tran"/>
    <property type="match status" value="1"/>
</dbReference>
<dbReference type="PANTHER" id="PTHR43499">
    <property type="entry name" value="ABC TRANSPORTER I FAMILY MEMBER 1"/>
    <property type="match status" value="1"/>
</dbReference>
<reference evidence="8 9" key="1">
    <citation type="submission" date="2016-11" db="EMBL/GenBank/DDBJ databases">
        <authorList>
            <person name="Jaros S."/>
            <person name="Januszkiewicz K."/>
            <person name="Wedrychowicz H."/>
        </authorList>
    </citation>
    <scope>NUCLEOTIDE SEQUENCE [LARGE SCALE GENOMIC DNA]</scope>
    <source>
        <strain evidence="8 9">DSM 17137</strain>
    </source>
</reference>
<dbReference type="EMBL" id="FQVC01000005">
    <property type="protein sequence ID" value="SHF15655.1"/>
    <property type="molecule type" value="Genomic_DNA"/>
</dbReference>
<keyword evidence="1" id="KW-0813">Transport</keyword>
<gene>
    <name evidence="8" type="ORF">SAMN02745223_01889</name>
</gene>
<feature type="domain" description="ABC transporter" evidence="7">
    <location>
        <begin position="16"/>
        <end position="215"/>
    </location>
</feature>
<evidence type="ECO:0000259" key="7">
    <source>
        <dbReference type="PROSITE" id="PS50893"/>
    </source>
</evidence>
<dbReference type="SUPFAM" id="SSF52540">
    <property type="entry name" value="P-loop containing nucleoside triphosphate hydrolases"/>
    <property type="match status" value="1"/>
</dbReference>
<dbReference type="PANTHER" id="PTHR43499:SF1">
    <property type="entry name" value="ABC TRANSPORTER I FAMILY MEMBER 1"/>
    <property type="match status" value="1"/>
</dbReference>
<dbReference type="GO" id="GO:0005524">
    <property type="term" value="F:ATP binding"/>
    <property type="evidence" value="ECO:0007669"/>
    <property type="project" value="UniProtKB-KW"/>
</dbReference>
<keyword evidence="4" id="KW-0067">ATP-binding</keyword>